<dbReference type="OrthoDB" id="2363873at2759"/>
<name>A0A7R9M3W2_9ACAR</name>
<dbReference type="AlphaFoldDB" id="A0A7R9M3W2"/>
<dbReference type="EMBL" id="OC921082">
    <property type="protein sequence ID" value="CAD7653092.1"/>
    <property type="molecule type" value="Genomic_DNA"/>
</dbReference>
<gene>
    <name evidence="5" type="ORF">ONB1V03_LOCUS9750</name>
</gene>
<dbReference type="SUPFAM" id="SSF53474">
    <property type="entry name" value="alpha/beta-Hydrolases"/>
    <property type="match status" value="2"/>
</dbReference>
<evidence type="ECO:0000313" key="5">
    <source>
        <dbReference type="EMBL" id="CAD7653092.1"/>
    </source>
</evidence>
<organism evidence="5">
    <name type="scientific">Oppiella nova</name>
    <dbReference type="NCBI Taxonomy" id="334625"/>
    <lineage>
        <taxon>Eukaryota</taxon>
        <taxon>Metazoa</taxon>
        <taxon>Ecdysozoa</taxon>
        <taxon>Arthropoda</taxon>
        <taxon>Chelicerata</taxon>
        <taxon>Arachnida</taxon>
        <taxon>Acari</taxon>
        <taxon>Acariformes</taxon>
        <taxon>Sarcoptiformes</taxon>
        <taxon>Oribatida</taxon>
        <taxon>Brachypylina</taxon>
        <taxon>Oppioidea</taxon>
        <taxon>Oppiidae</taxon>
        <taxon>Oppiella</taxon>
    </lineage>
</organism>
<dbReference type="EMBL" id="CAJPVJ010006257">
    <property type="protein sequence ID" value="CAG2170279.1"/>
    <property type="molecule type" value="Genomic_DNA"/>
</dbReference>
<dbReference type="EC" id="3.1.1.47" evidence="1"/>
<evidence type="ECO:0000256" key="3">
    <source>
        <dbReference type="ARBA" id="ARBA00022963"/>
    </source>
</evidence>
<dbReference type="PANTHER" id="PTHR10272">
    <property type="entry name" value="PLATELET-ACTIVATING FACTOR ACETYLHYDROLASE"/>
    <property type="match status" value="1"/>
</dbReference>
<keyword evidence="3" id="KW-0442">Lipid degradation</keyword>
<keyword evidence="2" id="KW-0378">Hydrolase</keyword>
<dbReference type="GO" id="GO:0016042">
    <property type="term" value="P:lipid catabolic process"/>
    <property type="evidence" value="ECO:0007669"/>
    <property type="project" value="UniProtKB-KW"/>
</dbReference>
<dbReference type="Proteomes" id="UP000728032">
    <property type="component" value="Unassembled WGS sequence"/>
</dbReference>
<dbReference type="GO" id="GO:0003847">
    <property type="term" value="F:1-alkyl-2-acetylglycerophosphocholine esterase activity"/>
    <property type="evidence" value="ECO:0007669"/>
    <property type="project" value="UniProtKB-EC"/>
</dbReference>
<keyword evidence="6" id="KW-1185">Reference proteome</keyword>
<dbReference type="Gene3D" id="3.40.50.1820">
    <property type="entry name" value="alpha/beta hydrolase"/>
    <property type="match status" value="1"/>
</dbReference>
<evidence type="ECO:0000256" key="4">
    <source>
        <dbReference type="ARBA" id="ARBA00023098"/>
    </source>
</evidence>
<evidence type="ECO:0000256" key="2">
    <source>
        <dbReference type="ARBA" id="ARBA00022801"/>
    </source>
</evidence>
<proteinExistence type="predicted"/>
<evidence type="ECO:0000313" key="6">
    <source>
        <dbReference type="Proteomes" id="UP000728032"/>
    </source>
</evidence>
<dbReference type="InterPro" id="IPR029058">
    <property type="entry name" value="AB_hydrolase_fold"/>
</dbReference>
<sequence length="387" mass="44564">MTGTDKTDGVLVRILYPMSDQTINIKDRVNDWPLWTPHDKYQRGYLKLAQLPNPLTRLIRAFIPNIFIPILEAVDPHRSDDDHQFPVIIFSHGNASCRTTYSSVCTELASYGFIVFAVEHRDESAVTSSYPFGDGSFKWIHYRHVKLYHNDLPIRQEQLDQRVGDIQKTIDLLHDIQKGNKIQNVLKSEFQMEKLSGLLNLNKIILMGHSFGSSTVLKRNGLESCPTAPTLHKYANLSNPKKSQNDDRIHRKLDAWMYPLQGMDSSLVQQPLHFINMQTFQIQRNLKMMTEYIGKGGINTDDRKVITIKDAKHTDQSDIPFTLPQPLLWIFGMKSKVDPFLVIDVTTALALDFISDKLKINLKTDKKQFIEKYVNTLIDGIDPIWWQ</sequence>
<dbReference type="PANTHER" id="PTHR10272:SF0">
    <property type="entry name" value="PLATELET-ACTIVATING FACTOR ACETYLHYDROLASE"/>
    <property type="match status" value="1"/>
</dbReference>
<dbReference type="Pfam" id="PF03403">
    <property type="entry name" value="PAF-AH_p_II"/>
    <property type="match status" value="1"/>
</dbReference>
<keyword evidence="4" id="KW-0443">Lipid metabolism</keyword>
<accession>A0A7R9M3W2</accession>
<evidence type="ECO:0000256" key="1">
    <source>
        <dbReference type="ARBA" id="ARBA00013201"/>
    </source>
</evidence>
<reference evidence="5" key="1">
    <citation type="submission" date="2020-11" db="EMBL/GenBank/DDBJ databases">
        <authorList>
            <person name="Tran Van P."/>
        </authorList>
    </citation>
    <scope>NUCLEOTIDE SEQUENCE</scope>
</reference>
<protein>
    <recommendedName>
        <fullName evidence="1">1-alkyl-2-acetylglycerophosphocholine esterase</fullName>
        <ecNumber evidence="1">3.1.1.47</ecNumber>
    </recommendedName>
</protein>